<accession>A0A3N4KHU9</accession>
<feature type="transmembrane region" description="Helical" evidence="1">
    <location>
        <begin position="255"/>
        <end position="275"/>
    </location>
</feature>
<feature type="transmembrane region" description="Helical" evidence="1">
    <location>
        <begin position="29"/>
        <end position="48"/>
    </location>
</feature>
<dbReference type="OrthoDB" id="3434343at2759"/>
<keyword evidence="1" id="KW-0812">Transmembrane</keyword>
<dbReference type="InParanoid" id="A0A3N4KHU9"/>
<keyword evidence="1" id="KW-1133">Transmembrane helix</keyword>
<organism evidence="2 3">
    <name type="scientific">Morchella conica CCBAS932</name>
    <dbReference type="NCBI Taxonomy" id="1392247"/>
    <lineage>
        <taxon>Eukaryota</taxon>
        <taxon>Fungi</taxon>
        <taxon>Dikarya</taxon>
        <taxon>Ascomycota</taxon>
        <taxon>Pezizomycotina</taxon>
        <taxon>Pezizomycetes</taxon>
        <taxon>Pezizales</taxon>
        <taxon>Morchellaceae</taxon>
        <taxon>Morchella</taxon>
    </lineage>
</organism>
<keyword evidence="1" id="KW-0472">Membrane</keyword>
<gene>
    <name evidence="2" type="ORF">P167DRAFT_577636</name>
</gene>
<dbReference type="EMBL" id="ML119156">
    <property type="protein sequence ID" value="RPB08978.1"/>
    <property type="molecule type" value="Genomic_DNA"/>
</dbReference>
<protein>
    <submittedName>
        <fullName evidence="2">Uncharacterized protein</fullName>
    </submittedName>
</protein>
<reference evidence="2 3" key="1">
    <citation type="journal article" date="2018" name="Nat. Ecol. Evol.">
        <title>Pezizomycetes genomes reveal the molecular basis of ectomycorrhizal truffle lifestyle.</title>
        <authorList>
            <person name="Murat C."/>
            <person name="Payen T."/>
            <person name="Noel B."/>
            <person name="Kuo A."/>
            <person name="Morin E."/>
            <person name="Chen J."/>
            <person name="Kohler A."/>
            <person name="Krizsan K."/>
            <person name="Balestrini R."/>
            <person name="Da Silva C."/>
            <person name="Montanini B."/>
            <person name="Hainaut M."/>
            <person name="Levati E."/>
            <person name="Barry K.W."/>
            <person name="Belfiori B."/>
            <person name="Cichocki N."/>
            <person name="Clum A."/>
            <person name="Dockter R.B."/>
            <person name="Fauchery L."/>
            <person name="Guy J."/>
            <person name="Iotti M."/>
            <person name="Le Tacon F."/>
            <person name="Lindquist E.A."/>
            <person name="Lipzen A."/>
            <person name="Malagnac F."/>
            <person name="Mello A."/>
            <person name="Molinier V."/>
            <person name="Miyauchi S."/>
            <person name="Poulain J."/>
            <person name="Riccioni C."/>
            <person name="Rubini A."/>
            <person name="Sitrit Y."/>
            <person name="Splivallo R."/>
            <person name="Traeger S."/>
            <person name="Wang M."/>
            <person name="Zifcakova L."/>
            <person name="Wipf D."/>
            <person name="Zambonelli A."/>
            <person name="Paolocci F."/>
            <person name="Nowrousian M."/>
            <person name="Ottonello S."/>
            <person name="Baldrian P."/>
            <person name="Spatafora J.W."/>
            <person name="Henrissat B."/>
            <person name="Nagy L.G."/>
            <person name="Aury J.M."/>
            <person name="Wincker P."/>
            <person name="Grigoriev I.V."/>
            <person name="Bonfante P."/>
            <person name="Martin F.M."/>
        </authorList>
    </citation>
    <scope>NUCLEOTIDE SEQUENCE [LARGE SCALE GENOMIC DNA]</scope>
    <source>
        <strain evidence="2 3">CCBAS932</strain>
    </source>
</reference>
<evidence type="ECO:0000313" key="3">
    <source>
        <dbReference type="Proteomes" id="UP000277580"/>
    </source>
</evidence>
<proteinExistence type="predicted"/>
<feature type="transmembrane region" description="Helical" evidence="1">
    <location>
        <begin position="295"/>
        <end position="315"/>
    </location>
</feature>
<sequence>MSNTTFPDLAGLILTDEDNICAYAISGQYGALVRVVFILTLVVGIIFYKHDWVLGGTLVFTITYSSTVAIHLILLTFNAVIWPRMGVSSPNKALDLDILPASFILQTAMSASIQIRLRSFYVRGAPAGTGLVLTVWQCLLTATDWAVLIVFQLIDSPVPPSTGICSANYGFLREDQPVIELENTFEEDWGSFTSITLVPWIWSIICMVSVGAYWLRFRGKSFHEFRRRMKRLVHTMDPSSPSLPFLEYTYHRLHIAIRVVHFLSWCALIAHIIAMEYALRKNQLPVGEGLASVGQWAPAVGCVLTLVGSGVIFGFEKDGFTTKGKKGTPRSRGRLCSPINQQQWGYTIPSAGAGNQFSPTPEEQP</sequence>
<name>A0A3N4KHU9_9PEZI</name>
<feature type="transmembrane region" description="Helical" evidence="1">
    <location>
        <begin position="55"/>
        <end position="78"/>
    </location>
</feature>
<dbReference type="STRING" id="1392247.A0A3N4KHU9"/>
<dbReference type="Proteomes" id="UP000277580">
    <property type="component" value="Unassembled WGS sequence"/>
</dbReference>
<feature type="transmembrane region" description="Helical" evidence="1">
    <location>
        <begin position="129"/>
        <end position="154"/>
    </location>
</feature>
<keyword evidence="3" id="KW-1185">Reference proteome</keyword>
<feature type="transmembrane region" description="Helical" evidence="1">
    <location>
        <begin position="197"/>
        <end position="217"/>
    </location>
</feature>
<evidence type="ECO:0000313" key="2">
    <source>
        <dbReference type="EMBL" id="RPB08978.1"/>
    </source>
</evidence>
<evidence type="ECO:0000256" key="1">
    <source>
        <dbReference type="SAM" id="Phobius"/>
    </source>
</evidence>
<dbReference type="AlphaFoldDB" id="A0A3N4KHU9"/>